<dbReference type="AlphaFoldDB" id="A0A5N0UTB8"/>
<organism evidence="1 2">
    <name type="scientific">Amycolatopsis acidicola</name>
    <dbReference type="NCBI Taxonomy" id="2596893"/>
    <lineage>
        <taxon>Bacteria</taxon>
        <taxon>Bacillati</taxon>
        <taxon>Actinomycetota</taxon>
        <taxon>Actinomycetes</taxon>
        <taxon>Pseudonocardiales</taxon>
        <taxon>Pseudonocardiaceae</taxon>
        <taxon>Amycolatopsis</taxon>
    </lineage>
</organism>
<gene>
    <name evidence="1" type="ORF">FPZ12_029890</name>
</gene>
<evidence type="ECO:0000313" key="1">
    <source>
        <dbReference type="EMBL" id="KAA9155401.1"/>
    </source>
</evidence>
<dbReference type="Proteomes" id="UP000319769">
    <property type="component" value="Unassembled WGS sequence"/>
</dbReference>
<keyword evidence="2" id="KW-1185">Reference proteome</keyword>
<name>A0A5N0UTB8_9PSEU</name>
<dbReference type="EMBL" id="VMNW02000057">
    <property type="protein sequence ID" value="KAA9155401.1"/>
    <property type="molecule type" value="Genomic_DNA"/>
</dbReference>
<proteinExistence type="predicted"/>
<accession>A0A5N0UTB8</accession>
<comment type="caution">
    <text evidence="1">The sequence shown here is derived from an EMBL/GenBank/DDBJ whole genome shotgun (WGS) entry which is preliminary data.</text>
</comment>
<dbReference type="RefSeq" id="WP_144755207.1">
    <property type="nucleotide sequence ID" value="NZ_VMNW02000057.1"/>
</dbReference>
<protein>
    <recommendedName>
        <fullName evidence="3">PspA domain-containing protein</fullName>
    </recommendedName>
</protein>
<sequence length="71" mass="7920">MSDEPDYTEDGVPSFDYVRDRIENRIATAAGAGELPTEAAETAALDEKLAERDKIAKDKLAEIRRSLHKEE</sequence>
<reference evidence="1" key="1">
    <citation type="submission" date="2019-09" db="EMBL/GenBank/DDBJ databases">
        <authorList>
            <person name="Teo W.F.A."/>
            <person name="Duangmal K."/>
        </authorList>
    </citation>
    <scope>NUCLEOTIDE SEQUENCE [LARGE SCALE GENOMIC DNA]</scope>
    <source>
        <strain evidence="1">K81G1</strain>
    </source>
</reference>
<evidence type="ECO:0008006" key="3">
    <source>
        <dbReference type="Google" id="ProtNLM"/>
    </source>
</evidence>
<evidence type="ECO:0000313" key="2">
    <source>
        <dbReference type="Proteomes" id="UP000319769"/>
    </source>
</evidence>